<dbReference type="PANTHER" id="PTHR31236:SF2">
    <property type="entry name" value="BURP DOMAIN PROTEIN RD22"/>
    <property type="match status" value="1"/>
</dbReference>
<evidence type="ECO:0000313" key="4">
    <source>
        <dbReference type="Proteomes" id="UP001418222"/>
    </source>
</evidence>
<dbReference type="PANTHER" id="PTHR31236">
    <property type="entry name" value="BURP DOMAIN PROTEIN USPL1-LIKE"/>
    <property type="match status" value="1"/>
</dbReference>
<dbReference type="Pfam" id="PF03181">
    <property type="entry name" value="BURP"/>
    <property type="match status" value="1"/>
</dbReference>
<keyword evidence="4" id="KW-1185">Reference proteome</keyword>
<evidence type="ECO:0000256" key="1">
    <source>
        <dbReference type="SAM" id="SignalP"/>
    </source>
</evidence>
<feature type="chain" id="PRO_5043028969" evidence="1">
    <location>
        <begin position="27"/>
        <end position="321"/>
    </location>
</feature>
<evidence type="ECO:0000313" key="3">
    <source>
        <dbReference type="EMBL" id="KAK8916666.1"/>
    </source>
</evidence>
<accession>A0AAP0FVD8</accession>
<proteinExistence type="predicted"/>
<sequence>MDSKLSLSFFVFLLLVVTISSSSVQAADQLQEFITPILTYWKSVLPQTPIPATIERLLHPAAETENYSFEVEKAPTIYISYKSAATENQMQNDRNAQLFLKRSITPGTKMVLDLTGTTSSPPFLSLKDSMAAPFSSGKLPEILGLFSIQRGSLKAAAVRRALAECEEPPLDGESKRCVTSLESMVEFIEAELGDGDVRIVETAVARGGLVSGRQEYVVGSAGPRLLRAEGVVSCHSEPYPRALYYCHATKHIEIYKVHMLGANGIVVDAVMTCHTNTSAWNPDYIGFRMLRVKPGTEPICHFMPQGNLIFALLSKKANLMS</sequence>
<organism evidence="3 4">
    <name type="scientific">Platanthera zijinensis</name>
    <dbReference type="NCBI Taxonomy" id="2320716"/>
    <lineage>
        <taxon>Eukaryota</taxon>
        <taxon>Viridiplantae</taxon>
        <taxon>Streptophyta</taxon>
        <taxon>Embryophyta</taxon>
        <taxon>Tracheophyta</taxon>
        <taxon>Spermatophyta</taxon>
        <taxon>Magnoliopsida</taxon>
        <taxon>Liliopsida</taxon>
        <taxon>Asparagales</taxon>
        <taxon>Orchidaceae</taxon>
        <taxon>Orchidoideae</taxon>
        <taxon>Orchideae</taxon>
        <taxon>Orchidinae</taxon>
        <taxon>Platanthera</taxon>
    </lineage>
</organism>
<protein>
    <submittedName>
        <fullName evidence="3">BURP domain-containing protein 3</fullName>
    </submittedName>
</protein>
<feature type="signal peptide" evidence="1">
    <location>
        <begin position="1"/>
        <end position="26"/>
    </location>
</feature>
<gene>
    <name evidence="3" type="primary">BURP3</name>
    <name evidence="3" type="ORF">KSP39_PZI022632</name>
</gene>
<evidence type="ECO:0000259" key="2">
    <source>
        <dbReference type="PROSITE" id="PS51277"/>
    </source>
</evidence>
<dbReference type="AlphaFoldDB" id="A0AAP0FVD8"/>
<dbReference type="InterPro" id="IPR004873">
    <property type="entry name" value="BURP_dom"/>
</dbReference>
<keyword evidence="1" id="KW-0732">Signal</keyword>
<dbReference type="SMART" id="SM01045">
    <property type="entry name" value="BURP"/>
    <property type="match status" value="1"/>
</dbReference>
<feature type="domain" description="BURP" evidence="2">
    <location>
        <begin position="98"/>
        <end position="313"/>
    </location>
</feature>
<dbReference type="PROSITE" id="PS51277">
    <property type="entry name" value="BURP"/>
    <property type="match status" value="1"/>
</dbReference>
<name>A0AAP0FVD8_9ASPA</name>
<dbReference type="EMBL" id="JBBWWQ010000020">
    <property type="protein sequence ID" value="KAK8916666.1"/>
    <property type="molecule type" value="Genomic_DNA"/>
</dbReference>
<comment type="caution">
    <text evidence="3">The sequence shown here is derived from an EMBL/GenBank/DDBJ whole genome shotgun (WGS) entry which is preliminary data.</text>
</comment>
<dbReference type="InterPro" id="IPR044816">
    <property type="entry name" value="BURP"/>
</dbReference>
<dbReference type="Proteomes" id="UP001418222">
    <property type="component" value="Unassembled WGS sequence"/>
</dbReference>
<reference evidence="3 4" key="1">
    <citation type="journal article" date="2022" name="Nat. Plants">
        <title>Genomes of leafy and leafless Platanthera orchids illuminate the evolution of mycoheterotrophy.</title>
        <authorList>
            <person name="Li M.H."/>
            <person name="Liu K.W."/>
            <person name="Li Z."/>
            <person name="Lu H.C."/>
            <person name="Ye Q.L."/>
            <person name="Zhang D."/>
            <person name="Wang J.Y."/>
            <person name="Li Y.F."/>
            <person name="Zhong Z.M."/>
            <person name="Liu X."/>
            <person name="Yu X."/>
            <person name="Liu D.K."/>
            <person name="Tu X.D."/>
            <person name="Liu B."/>
            <person name="Hao Y."/>
            <person name="Liao X.Y."/>
            <person name="Jiang Y.T."/>
            <person name="Sun W.H."/>
            <person name="Chen J."/>
            <person name="Chen Y.Q."/>
            <person name="Ai Y."/>
            <person name="Zhai J.W."/>
            <person name="Wu S.S."/>
            <person name="Zhou Z."/>
            <person name="Hsiao Y.Y."/>
            <person name="Wu W.L."/>
            <person name="Chen Y.Y."/>
            <person name="Lin Y.F."/>
            <person name="Hsu J.L."/>
            <person name="Li C.Y."/>
            <person name="Wang Z.W."/>
            <person name="Zhao X."/>
            <person name="Zhong W.Y."/>
            <person name="Ma X.K."/>
            <person name="Ma L."/>
            <person name="Huang J."/>
            <person name="Chen G.Z."/>
            <person name="Huang M.Z."/>
            <person name="Huang L."/>
            <person name="Peng D.H."/>
            <person name="Luo Y.B."/>
            <person name="Zou S.Q."/>
            <person name="Chen S.P."/>
            <person name="Lan S."/>
            <person name="Tsai W.C."/>
            <person name="Van de Peer Y."/>
            <person name="Liu Z.J."/>
        </authorList>
    </citation>
    <scope>NUCLEOTIDE SEQUENCE [LARGE SCALE GENOMIC DNA]</scope>
    <source>
        <strain evidence="3">Lor287</strain>
    </source>
</reference>